<reference evidence="1 2" key="1">
    <citation type="submission" date="2021-06" db="EMBL/GenBank/DDBJ databases">
        <authorList>
            <person name="Palmer J.M."/>
        </authorList>
    </citation>
    <scope>NUCLEOTIDE SEQUENCE [LARGE SCALE GENOMIC DNA]</scope>
    <source>
        <strain evidence="1 2">GA_2019</strain>
        <tissue evidence="1">Muscle</tissue>
    </source>
</reference>
<comment type="caution">
    <text evidence="1">The sequence shown here is derived from an EMBL/GenBank/DDBJ whole genome shotgun (WGS) entry which is preliminary data.</text>
</comment>
<dbReference type="EMBL" id="JAHRIO010092309">
    <property type="protein sequence ID" value="MEQ2189191.1"/>
    <property type="molecule type" value="Genomic_DNA"/>
</dbReference>
<gene>
    <name evidence="1" type="ORF">GOODEAATRI_022700</name>
</gene>
<evidence type="ECO:0000313" key="1">
    <source>
        <dbReference type="EMBL" id="MEQ2189191.1"/>
    </source>
</evidence>
<sequence>MVDVSHVTTRRPSRNFPGVAPPAPQIQIVCLNKSIKKDANAVLFFPFCNNTCSQLSSVHPKETRQFVGVRVVLEDGRITWH</sequence>
<dbReference type="Proteomes" id="UP001476798">
    <property type="component" value="Unassembled WGS sequence"/>
</dbReference>
<protein>
    <submittedName>
        <fullName evidence="1">Uncharacterized protein</fullName>
    </submittedName>
</protein>
<organism evidence="1 2">
    <name type="scientific">Goodea atripinnis</name>
    <dbReference type="NCBI Taxonomy" id="208336"/>
    <lineage>
        <taxon>Eukaryota</taxon>
        <taxon>Metazoa</taxon>
        <taxon>Chordata</taxon>
        <taxon>Craniata</taxon>
        <taxon>Vertebrata</taxon>
        <taxon>Euteleostomi</taxon>
        <taxon>Actinopterygii</taxon>
        <taxon>Neopterygii</taxon>
        <taxon>Teleostei</taxon>
        <taxon>Neoteleostei</taxon>
        <taxon>Acanthomorphata</taxon>
        <taxon>Ovalentaria</taxon>
        <taxon>Atherinomorphae</taxon>
        <taxon>Cyprinodontiformes</taxon>
        <taxon>Goodeidae</taxon>
        <taxon>Goodea</taxon>
    </lineage>
</organism>
<proteinExistence type="predicted"/>
<keyword evidence="2" id="KW-1185">Reference proteome</keyword>
<accession>A0ABV0Q0A6</accession>
<evidence type="ECO:0000313" key="2">
    <source>
        <dbReference type="Proteomes" id="UP001476798"/>
    </source>
</evidence>
<name>A0ABV0Q0A6_9TELE</name>